<keyword evidence="7" id="KW-1185">Reference proteome</keyword>
<sequence>MTNVADNRNFRRVDVDKYDENAYQEESSAPTGAFNETEVNSMINSRNYSGAMKAILQSPVICSTNVKEKTALVDAFIRVNTSIKQNNIPELMSSFNDDDKENLIRIIYMSFKVRPEVDHGISHAWFEKAHQDVGHGAIVRAMTDRKSLVFKP</sequence>
<keyword evidence="3" id="KW-0963">Cytoplasm</keyword>
<reference evidence="6 7" key="1">
    <citation type="journal article" date="2014" name="Genome Biol. Evol.">
        <title>The genome of the myxosporean Thelohanellus kitauei shows adaptations to nutrient acquisition within its fish host.</title>
        <authorList>
            <person name="Yang Y."/>
            <person name="Xiong J."/>
            <person name="Zhou Z."/>
            <person name="Huo F."/>
            <person name="Miao W."/>
            <person name="Ran C."/>
            <person name="Liu Y."/>
            <person name="Zhang J."/>
            <person name="Feng J."/>
            <person name="Wang M."/>
            <person name="Wang M."/>
            <person name="Wang L."/>
            <person name="Yao B."/>
        </authorList>
    </citation>
    <scope>NUCLEOTIDE SEQUENCE [LARGE SCALE GENOMIC DNA]</scope>
    <source>
        <strain evidence="6">Wuqing</strain>
    </source>
</reference>
<dbReference type="GO" id="GO:0030833">
    <property type="term" value="P:regulation of actin filament polymerization"/>
    <property type="evidence" value="ECO:0007669"/>
    <property type="project" value="InterPro"/>
</dbReference>
<dbReference type="PANTHER" id="PTHR12644">
    <property type="entry name" value="ARP2/3 COMPLEX 16 KD SUBUNIT P16-ARC"/>
    <property type="match status" value="1"/>
</dbReference>
<dbReference type="Proteomes" id="UP000031668">
    <property type="component" value="Unassembled WGS sequence"/>
</dbReference>
<evidence type="ECO:0000256" key="4">
    <source>
        <dbReference type="ARBA" id="ARBA00023212"/>
    </source>
</evidence>
<evidence type="ECO:0000256" key="1">
    <source>
        <dbReference type="ARBA" id="ARBA00004245"/>
    </source>
</evidence>
<evidence type="ECO:0000313" key="7">
    <source>
        <dbReference type="Proteomes" id="UP000031668"/>
    </source>
</evidence>
<name>A0A0C2MR39_THEKT</name>
<dbReference type="GO" id="GO:0005885">
    <property type="term" value="C:Arp2/3 protein complex"/>
    <property type="evidence" value="ECO:0007669"/>
    <property type="project" value="InterPro"/>
</dbReference>
<organism evidence="6 7">
    <name type="scientific">Thelohanellus kitauei</name>
    <name type="common">Myxosporean</name>
    <dbReference type="NCBI Taxonomy" id="669202"/>
    <lineage>
        <taxon>Eukaryota</taxon>
        <taxon>Metazoa</taxon>
        <taxon>Cnidaria</taxon>
        <taxon>Myxozoa</taxon>
        <taxon>Myxosporea</taxon>
        <taxon>Bivalvulida</taxon>
        <taxon>Platysporina</taxon>
        <taxon>Myxobolidae</taxon>
        <taxon>Thelohanellus</taxon>
    </lineage>
</organism>
<dbReference type="InterPro" id="IPR006789">
    <property type="entry name" value="ARPC5"/>
</dbReference>
<protein>
    <recommendedName>
        <fullName evidence="5">Actin-related protein 2/3 complex subunit 5</fullName>
    </recommendedName>
</protein>
<comment type="similarity">
    <text evidence="2 5">Belongs to the ARPC5 family.</text>
</comment>
<comment type="caution">
    <text evidence="6">The sequence shown here is derived from an EMBL/GenBank/DDBJ whole genome shotgun (WGS) entry which is preliminary data.</text>
</comment>
<dbReference type="AlphaFoldDB" id="A0A0C2MR39"/>
<accession>A0A0C2MR39</accession>
<keyword evidence="4 5" id="KW-0206">Cytoskeleton</keyword>
<dbReference type="SUPFAM" id="SSF69103">
    <property type="entry name" value="Arp2/3 complex 16 kDa subunit ARPC5"/>
    <property type="match status" value="1"/>
</dbReference>
<gene>
    <name evidence="6" type="ORF">RF11_07288</name>
</gene>
<dbReference type="OMA" id="NDSNQFR"/>
<proteinExistence type="inferred from homology"/>
<dbReference type="Pfam" id="PF04699">
    <property type="entry name" value="P16-Arc"/>
    <property type="match status" value="1"/>
</dbReference>
<evidence type="ECO:0000313" key="6">
    <source>
        <dbReference type="EMBL" id="KII69691.1"/>
    </source>
</evidence>
<dbReference type="EMBL" id="JWZT01002320">
    <property type="protein sequence ID" value="KII69691.1"/>
    <property type="molecule type" value="Genomic_DNA"/>
</dbReference>
<comment type="function">
    <text evidence="5">Functions as component of the Arp2/3 complex which is involved in regulation of actin polymerization and together with an activating nucleation-promoting factor (NPF) mediates the formation of branched actin networks. Arp2/3 complex plays a critical role in the control of cell morphogenesis via the modulation of cell polarity development.</text>
</comment>
<dbReference type="Gene3D" id="1.25.40.190">
    <property type="entry name" value="Actin-related protein 2/3 complex subunit 5"/>
    <property type="match status" value="1"/>
</dbReference>
<evidence type="ECO:0000256" key="3">
    <source>
        <dbReference type="ARBA" id="ARBA00022490"/>
    </source>
</evidence>
<dbReference type="OrthoDB" id="429520at2759"/>
<comment type="subcellular location">
    <subcellularLocation>
        <location evidence="1">Cytoplasm</location>
        <location evidence="1">Cytoskeleton</location>
    </subcellularLocation>
</comment>
<evidence type="ECO:0000256" key="5">
    <source>
        <dbReference type="RuleBase" id="RU004301"/>
    </source>
</evidence>
<evidence type="ECO:0000256" key="2">
    <source>
        <dbReference type="ARBA" id="ARBA00006084"/>
    </source>
</evidence>
<dbReference type="GO" id="GO:0034314">
    <property type="term" value="P:Arp2/3 complex-mediated actin nucleation"/>
    <property type="evidence" value="ECO:0007669"/>
    <property type="project" value="InterPro"/>
</dbReference>
<dbReference type="InterPro" id="IPR036743">
    <property type="entry name" value="ARPC5_sf"/>
</dbReference>